<keyword evidence="6" id="KW-0812">Transmembrane</keyword>
<dbReference type="EMBL" id="JAEAOA010001141">
    <property type="protein sequence ID" value="KAK3606861.1"/>
    <property type="molecule type" value="Genomic_DNA"/>
</dbReference>
<dbReference type="Proteomes" id="UP001195483">
    <property type="component" value="Unassembled WGS sequence"/>
</dbReference>
<comment type="similarity">
    <text evidence="1">Belongs to the cytochrome c family.</text>
</comment>
<dbReference type="Gene3D" id="1.10.760.10">
    <property type="entry name" value="Cytochrome c-like domain"/>
    <property type="match status" value="1"/>
</dbReference>
<evidence type="ECO:0000313" key="8">
    <source>
        <dbReference type="EMBL" id="KAK3606861.1"/>
    </source>
</evidence>
<dbReference type="PANTHER" id="PTHR40394">
    <property type="entry name" value="LIPOPROTEIN-RELATED"/>
    <property type="match status" value="1"/>
</dbReference>
<evidence type="ECO:0000313" key="9">
    <source>
        <dbReference type="Proteomes" id="UP001195483"/>
    </source>
</evidence>
<evidence type="ECO:0000256" key="4">
    <source>
        <dbReference type="ARBA" id="ARBA00023004"/>
    </source>
</evidence>
<dbReference type="Pfam" id="PF11821">
    <property type="entry name" value="ActD"/>
    <property type="match status" value="1"/>
</dbReference>
<evidence type="ECO:0000256" key="3">
    <source>
        <dbReference type="ARBA" id="ARBA00022723"/>
    </source>
</evidence>
<dbReference type="PROSITE" id="PS51007">
    <property type="entry name" value="CYTC"/>
    <property type="match status" value="1"/>
</dbReference>
<keyword evidence="3 5" id="KW-0479">Metal-binding</keyword>
<dbReference type="InterPro" id="IPR021776">
    <property type="entry name" value="ActD"/>
</dbReference>
<evidence type="ECO:0000256" key="6">
    <source>
        <dbReference type="SAM" id="Phobius"/>
    </source>
</evidence>
<evidence type="ECO:0000256" key="2">
    <source>
        <dbReference type="ARBA" id="ARBA00022617"/>
    </source>
</evidence>
<dbReference type="AlphaFoldDB" id="A0AAE0TAN5"/>
<keyword evidence="6" id="KW-1133">Transmembrane helix</keyword>
<gene>
    <name evidence="8" type="ORF">CHS0354_018455</name>
</gene>
<feature type="transmembrane region" description="Helical" evidence="6">
    <location>
        <begin position="56"/>
        <end position="80"/>
    </location>
</feature>
<dbReference type="SUPFAM" id="SSF46626">
    <property type="entry name" value="Cytochrome c"/>
    <property type="match status" value="1"/>
</dbReference>
<feature type="transmembrane region" description="Helical" evidence="6">
    <location>
        <begin position="100"/>
        <end position="122"/>
    </location>
</feature>
<dbReference type="PANTHER" id="PTHR40394:SF2">
    <property type="entry name" value="QUINOL:CYTOCHROME C OXIDOREDUCTASE MEMBRANE PROTEIN"/>
    <property type="match status" value="1"/>
</dbReference>
<evidence type="ECO:0000256" key="5">
    <source>
        <dbReference type="PROSITE-ProRule" id="PRU00433"/>
    </source>
</evidence>
<protein>
    <recommendedName>
        <fullName evidence="7">Cytochrome c domain-containing protein</fullName>
    </recommendedName>
</protein>
<sequence length="340" mass="38165">MKKNSFQGFWATFEYLDDFCRSIKALKEAGMHDITAHSPCPRHEIAMYCTKPGSRVPFFTLIFGLLGTTTAFVLATWMSLDWILPVSNKPIISIPPFTVIMFELTILFGAYGTVFGILTMIMRDTKKKAFPKEEKYTRYDRFSVDRFGLVVRCSEDRFNAVENILKTLPVFAISPVRSWMTDMWNQQSLKPQEAGSMMSFPLDSVTTEGVLVTTDGYQNPYALSGAFLAYRNDQAKAPKNPTDKSPESVQNGEYLYNVYCTSCHGEDGMAATLVGQLRGAPPIAAILSSDPTLAEGYLFSKIQYGNMDPAGMPPLGYATTEKERWDIVNYITQKWPAPKQ</sequence>
<keyword evidence="6" id="KW-0472">Membrane</keyword>
<dbReference type="GO" id="GO:0020037">
    <property type="term" value="F:heme binding"/>
    <property type="evidence" value="ECO:0007669"/>
    <property type="project" value="InterPro"/>
</dbReference>
<dbReference type="GO" id="GO:0046872">
    <property type="term" value="F:metal ion binding"/>
    <property type="evidence" value="ECO:0007669"/>
    <property type="project" value="UniProtKB-KW"/>
</dbReference>
<organism evidence="8 9">
    <name type="scientific">Potamilus streckersoni</name>
    <dbReference type="NCBI Taxonomy" id="2493646"/>
    <lineage>
        <taxon>Eukaryota</taxon>
        <taxon>Metazoa</taxon>
        <taxon>Spiralia</taxon>
        <taxon>Lophotrochozoa</taxon>
        <taxon>Mollusca</taxon>
        <taxon>Bivalvia</taxon>
        <taxon>Autobranchia</taxon>
        <taxon>Heteroconchia</taxon>
        <taxon>Palaeoheterodonta</taxon>
        <taxon>Unionida</taxon>
        <taxon>Unionoidea</taxon>
        <taxon>Unionidae</taxon>
        <taxon>Ambleminae</taxon>
        <taxon>Lampsilini</taxon>
        <taxon>Potamilus</taxon>
    </lineage>
</organism>
<dbReference type="GO" id="GO:0009055">
    <property type="term" value="F:electron transfer activity"/>
    <property type="evidence" value="ECO:0007669"/>
    <property type="project" value="InterPro"/>
</dbReference>
<evidence type="ECO:0000256" key="1">
    <source>
        <dbReference type="ARBA" id="ARBA00006488"/>
    </source>
</evidence>
<accession>A0AAE0TAN5</accession>
<evidence type="ECO:0000259" key="7">
    <source>
        <dbReference type="PROSITE" id="PS51007"/>
    </source>
</evidence>
<reference evidence="8" key="1">
    <citation type="journal article" date="2021" name="Genome Biol. Evol.">
        <title>A High-Quality Reference Genome for a Parasitic Bivalve with Doubly Uniparental Inheritance (Bivalvia: Unionida).</title>
        <authorList>
            <person name="Smith C.H."/>
        </authorList>
    </citation>
    <scope>NUCLEOTIDE SEQUENCE</scope>
    <source>
        <strain evidence="8">CHS0354</strain>
    </source>
</reference>
<proteinExistence type="inferred from homology"/>
<reference evidence="8" key="2">
    <citation type="journal article" date="2021" name="Genome Biol. Evol.">
        <title>Developing a high-quality reference genome for a parasitic bivalve with doubly uniparental inheritance (Bivalvia: Unionida).</title>
        <authorList>
            <person name="Smith C.H."/>
        </authorList>
    </citation>
    <scope>NUCLEOTIDE SEQUENCE</scope>
    <source>
        <strain evidence="8">CHS0354</strain>
        <tissue evidence="8">Mantle</tissue>
    </source>
</reference>
<keyword evidence="4 5" id="KW-0408">Iron</keyword>
<dbReference type="InterPro" id="IPR009056">
    <property type="entry name" value="Cyt_c-like_dom"/>
</dbReference>
<keyword evidence="9" id="KW-1185">Reference proteome</keyword>
<comment type="caution">
    <text evidence="8">The sequence shown here is derived from an EMBL/GenBank/DDBJ whole genome shotgun (WGS) entry which is preliminary data.</text>
</comment>
<dbReference type="InterPro" id="IPR036909">
    <property type="entry name" value="Cyt_c-like_dom_sf"/>
</dbReference>
<feature type="domain" description="Cytochrome c" evidence="7">
    <location>
        <begin position="247"/>
        <end position="335"/>
    </location>
</feature>
<reference evidence="8" key="3">
    <citation type="submission" date="2023-05" db="EMBL/GenBank/DDBJ databases">
        <authorList>
            <person name="Smith C.H."/>
        </authorList>
    </citation>
    <scope>NUCLEOTIDE SEQUENCE</scope>
    <source>
        <strain evidence="8">CHS0354</strain>
        <tissue evidence="8">Mantle</tissue>
    </source>
</reference>
<name>A0AAE0TAN5_9BIVA</name>
<keyword evidence="2 5" id="KW-0349">Heme</keyword>
<dbReference type="Pfam" id="PF13442">
    <property type="entry name" value="Cytochrome_CBB3"/>
    <property type="match status" value="1"/>
</dbReference>